<dbReference type="EC" id="3.1.26.3" evidence="9"/>
<keyword evidence="5 9" id="KW-0479">Metal-binding</keyword>
<evidence type="ECO:0000256" key="9">
    <source>
        <dbReference type="HAMAP-Rule" id="MF_00104"/>
    </source>
</evidence>
<dbReference type="CDD" id="cd10845">
    <property type="entry name" value="DSRM_RNAse_III_family"/>
    <property type="match status" value="1"/>
</dbReference>
<comment type="similarity">
    <text evidence="2">Belongs to the ribonuclease III family.</text>
</comment>
<evidence type="ECO:0000256" key="4">
    <source>
        <dbReference type="ARBA" id="ARBA00022722"/>
    </source>
</evidence>
<gene>
    <name evidence="9 12" type="primary">rnc</name>
    <name evidence="12" type="ORF">PXX05_09085</name>
</gene>
<evidence type="ECO:0000313" key="12">
    <source>
        <dbReference type="EMBL" id="WED42087.1"/>
    </source>
</evidence>
<evidence type="ECO:0000256" key="5">
    <source>
        <dbReference type="ARBA" id="ARBA00022723"/>
    </source>
</evidence>
<dbReference type="Gene3D" id="1.10.1520.10">
    <property type="entry name" value="Ribonuclease III domain"/>
    <property type="match status" value="1"/>
</dbReference>
<dbReference type="Gene3D" id="3.30.160.20">
    <property type="match status" value="1"/>
</dbReference>
<dbReference type="InterPro" id="IPR014720">
    <property type="entry name" value="dsRBD_dom"/>
</dbReference>
<proteinExistence type="inferred from homology"/>
<evidence type="ECO:0000256" key="7">
    <source>
        <dbReference type="ARBA" id="ARBA00022801"/>
    </source>
</evidence>
<keyword evidence="4 9" id="KW-0540">Nuclease</keyword>
<keyword evidence="9" id="KW-0699">rRNA-binding</keyword>
<dbReference type="PROSITE" id="PS50137">
    <property type="entry name" value="DS_RBD"/>
    <property type="match status" value="1"/>
</dbReference>
<keyword evidence="8 9" id="KW-0694">RNA-binding</keyword>
<comment type="cofactor">
    <cofactor evidence="9">
        <name>Mg(2+)</name>
        <dbReference type="ChEBI" id="CHEBI:18420"/>
    </cofactor>
</comment>
<protein>
    <recommendedName>
        <fullName evidence="9">Ribonuclease 3</fullName>
        <ecNumber evidence="9">3.1.26.3</ecNumber>
    </recommendedName>
    <alternativeName>
        <fullName evidence="9">Ribonuclease III</fullName>
        <shortName evidence="9">RNase III</shortName>
    </alternativeName>
</protein>
<keyword evidence="7 9" id="KW-0378">Hydrolase</keyword>
<dbReference type="GO" id="GO:0004525">
    <property type="term" value="F:ribonuclease III activity"/>
    <property type="evidence" value="ECO:0007669"/>
    <property type="project" value="UniProtKB-EC"/>
</dbReference>
<dbReference type="NCBIfam" id="TIGR02191">
    <property type="entry name" value="RNaseIII"/>
    <property type="match status" value="1"/>
</dbReference>
<keyword evidence="9" id="KW-0460">Magnesium</keyword>
<feature type="binding site" evidence="9">
    <location>
        <position position="45"/>
    </location>
    <ligand>
        <name>Mg(2+)</name>
        <dbReference type="ChEBI" id="CHEBI:18420"/>
    </ligand>
</feature>
<organism evidence="12 13">
    <name type="scientific">Legionella cardiaca</name>
    <dbReference type="NCBI Taxonomy" id="1071983"/>
    <lineage>
        <taxon>Bacteria</taxon>
        <taxon>Pseudomonadati</taxon>
        <taxon>Pseudomonadota</taxon>
        <taxon>Gammaproteobacteria</taxon>
        <taxon>Legionellales</taxon>
        <taxon>Legionellaceae</taxon>
        <taxon>Legionella</taxon>
    </lineage>
</organism>
<feature type="domain" description="RNase III" evidence="11">
    <location>
        <begin position="10"/>
        <end position="132"/>
    </location>
</feature>
<dbReference type="EMBL" id="CP119078">
    <property type="protein sequence ID" value="WED42087.1"/>
    <property type="molecule type" value="Genomic_DNA"/>
</dbReference>
<dbReference type="SMART" id="SM00358">
    <property type="entry name" value="DSRM"/>
    <property type="match status" value="1"/>
</dbReference>
<evidence type="ECO:0000256" key="2">
    <source>
        <dbReference type="ARBA" id="ARBA00010183"/>
    </source>
</evidence>
<feature type="active site" evidence="9">
    <location>
        <position position="121"/>
    </location>
</feature>
<name>A0ABY8ASC4_9GAMM</name>
<dbReference type="CDD" id="cd00593">
    <property type="entry name" value="RIBOc"/>
    <property type="match status" value="1"/>
</dbReference>
<keyword evidence="9" id="KW-0819">tRNA processing</keyword>
<evidence type="ECO:0000256" key="3">
    <source>
        <dbReference type="ARBA" id="ARBA00022664"/>
    </source>
</evidence>
<evidence type="ECO:0000256" key="8">
    <source>
        <dbReference type="ARBA" id="ARBA00022884"/>
    </source>
</evidence>
<comment type="function">
    <text evidence="9">Digests double-stranded RNA. Involved in the processing of primary rRNA transcript to yield the immediate precursors to the large and small rRNAs (23S and 16S). Processes some mRNAs, and tRNAs when they are encoded in the rRNA operon. Processes pre-crRNA and tracrRNA of type II CRISPR loci if present in the organism.</text>
</comment>
<evidence type="ECO:0000259" key="10">
    <source>
        <dbReference type="PROSITE" id="PS50137"/>
    </source>
</evidence>
<reference evidence="12 13" key="1">
    <citation type="submission" date="2023-02" db="EMBL/GenBank/DDBJ databases">
        <title>Genome Sequence of L. cardiaca H63T.</title>
        <authorList>
            <person name="Lopez A.E."/>
            <person name="Cianciotto N.P."/>
        </authorList>
    </citation>
    <scope>NUCLEOTIDE SEQUENCE [LARGE SCALE GENOMIC DNA]</scope>
    <source>
        <strain evidence="12 13">H63</strain>
    </source>
</reference>
<keyword evidence="9" id="KW-0963">Cytoplasm</keyword>
<dbReference type="InterPro" id="IPR000999">
    <property type="entry name" value="RNase_III_dom"/>
</dbReference>
<dbReference type="PANTHER" id="PTHR11207">
    <property type="entry name" value="RIBONUCLEASE III"/>
    <property type="match status" value="1"/>
</dbReference>
<dbReference type="InterPro" id="IPR036389">
    <property type="entry name" value="RNase_III_sf"/>
</dbReference>
<evidence type="ECO:0000259" key="11">
    <source>
        <dbReference type="PROSITE" id="PS50142"/>
    </source>
</evidence>
<feature type="binding site" evidence="9">
    <location>
        <position position="118"/>
    </location>
    <ligand>
        <name>Mg(2+)</name>
        <dbReference type="ChEBI" id="CHEBI:18420"/>
    </ligand>
</feature>
<dbReference type="SMART" id="SM00535">
    <property type="entry name" value="RIBOc"/>
    <property type="match status" value="1"/>
</dbReference>
<evidence type="ECO:0000313" key="13">
    <source>
        <dbReference type="Proteomes" id="UP001222087"/>
    </source>
</evidence>
<sequence length="234" mass="26390">MRLRLVSYDLQRLYRRLGYEFKNPAFLKQALTHCSAGSVNNERYEFLGDSILSFVIANALFLTFPEQTEGQLSRLRAFLVKGEMLAEIAAEIELGDYLFLGQGELKSGGFRRASILADALEAVIAAVFLDGGIEASKELVLRLYRSRLEDETLHDNLKDAKTQLQEYLQAHKKPLPEYSLIKVEGEEHEQTFYINCKVSGIKTPTVGHGPNRRKAEQDAAKQLLQALQLRGNSQ</sequence>
<keyword evidence="6 9" id="KW-0255">Endonuclease</keyword>
<dbReference type="PROSITE" id="PS50142">
    <property type="entry name" value="RNASE_3_2"/>
    <property type="match status" value="1"/>
</dbReference>
<keyword evidence="3 9" id="KW-0507">mRNA processing</keyword>
<feature type="binding site" evidence="9">
    <location>
        <position position="121"/>
    </location>
    <ligand>
        <name>Mg(2+)</name>
        <dbReference type="ChEBI" id="CHEBI:18420"/>
    </ligand>
</feature>
<evidence type="ECO:0000256" key="6">
    <source>
        <dbReference type="ARBA" id="ARBA00022759"/>
    </source>
</evidence>
<evidence type="ECO:0000256" key="1">
    <source>
        <dbReference type="ARBA" id="ARBA00000109"/>
    </source>
</evidence>
<dbReference type="Pfam" id="PF14622">
    <property type="entry name" value="Ribonucleas_3_3"/>
    <property type="match status" value="1"/>
</dbReference>
<dbReference type="Proteomes" id="UP001222087">
    <property type="component" value="Chromosome"/>
</dbReference>
<dbReference type="InterPro" id="IPR011907">
    <property type="entry name" value="RNase_III"/>
</dbReference>
<dbReference type="SUPFAM" id="SSF54768">
    <property type="entry name" value="dsRNA-binding domain-like"/>
    <property type="match status" value="1"/>
</dbReference>
<keyword evidence="9" id="KW-0698">rRNA processing</keyword>
<dbReference type="Pfam" id="PF00035">
    <property type="entry name" value="dsrm"/>
    <property type="match status" value="1"/>
</dbReference>
<dbReference type="PANTHER" id="PTHR11207:SF0">
    <property type="entry name" value="RIBONUCLEASE 3"/>
    <property type="match status" value="1"/>
</dbReference>
<dbReference type="RefSeq" id="WP_275087912.1">
    <property type="nucleotide sequence ID" value="NZ_CP119078.1"/>
</dbReference>
<comment type="subcellular location">
    <subcellularLocation>
        <location evidence="9">Cytoplasm</location>
    </subcellularLocation>
</comment>
<accession>A0ABY8ASC4</accession>
<feature type="active site" evidence="9">
    <location>
        <position position="49"/>
    </location>
</feature>
<dbReference type="SUPFAM" id="SSF69065">
    <property type="entry name" value="RNase III domain-like"/>
    <property type="match status" value="1"/>
</dbReference>
<keyword evidence="13" id="KW-1185">Reference proteome</keyword>
<comment type="subunit">
    <text evidence="9">Homodimer.</text>
</comment>
<dbReference type="HAMAP" id="MF_00104">
    <property type="entry name" value="RNase_III"/>
    <property type="match status" value="1"/>
</dbReference>
<comment type="catalytic activity">
    <reaction evidence="1 9">
        <text>Endonucleolytic cleavage to 5'-phosphomonoester.</text>
        <dbReference type="EC" id="3.1.26.3"/>
    </reaction>
</comment>
<feature type="domain" description="DRBM" evidence="10">
    <location>
        <begin position="159"/>
        <end position="229"/>
    </location>
</feature>